<dbReference type="SUPFAM" id="SSF54001">
    <property type="entry name" value="Cysteine proteinases"/>
    <property type="match status" value="1"/>
</dbReference>
<keyword evidence="3" id="KW-1185">Reference proteome</keyword>
<evidence type="ECO:0000313" key="3">
    <source>
        <dbReference type="Proteomes" id="UP000442694"/>
    </source>
</evidence>
<evidence type="ECO:0000256" key="1">
    <source>
        <dbReference type="SAM" id="SignalP"/>
    </source>
</evidence>
<reference evidence="2 3" key="1">
    <citation type="submission" date="2019-10" db="EMBL/GenBank/DDBJ databases">
        <title>New genus of Silvanigrellaceae.</title>
        <authorList>
            <person name="Pitt A."/>
            <person name="Hahn M.W."/>
        </authorList>
    </citation>
    <scope>NUCLEOTIDE SEQUENCE [LARGE SCALE GENOMIC DNA]</scope>
    <source>
        <strain evidence="2 3">33A1-SZDP</strain>
    </source>
</reference>
<dbReference type="Proteomes" id="UP000442694">
    <property type="component" value="Unassembled WGS sequence"/>
</dbReference>
<protein>
    <recommendedName>
        <fullName evidence="4">DUF3857 domain-containing protein</fullName>
    </recommendedName>
</protein>
<comment type="caution">
    <text evidence="2">The sequence shown here is derived from an EMBL/GenBank/DDBJ whole genome shotgun (WGS) entry which is preliminary data.</text>
</comment>
<feature type="signal peptide" evidence="1">
    <location>
        <begin position="1"/>
        <end position="29"/>
    </location>
</feature>
<dbReference type="Gene3D" id="2.60.40.3140">
    <property type="match status" value="1"/>
</dbReference>
<evidence type="ECO:0008006" key="4">
    <source>
        <dbReference type="Google" id="ProtNLM"/>
    </source>
</evidence>
<keyword evidence="1" id="KW-0732">Signal</keyword>
<name>A0A833JIA1_9BACT</name>
<accession>A0A833JIA1</accession>
<dbReference type="RefSeq" id="WP_152211882.1">
    <property type="nucleotide sequence ID" value="NZ_WFLN01000004.1"/>
</dbReference>
<sequence length="640" mass="73502">MSFKILLRFKVINLLIILSSLLLSEIAHARWQTKDDTTYNIDYLDQDIKINSDGTYTKILNVKITITKDSSINNILTQPYIYESKIETFGVKEAYTFFEGKKYIVSKDDIEDKSVASDSIGFQSRNQILIKYKNVKKGAELYLKAYKNSKKTVVPKLYSEEFFFNFSGYLLNAKIKVSSKIPFYVAKSDKDEILEIKETKSKSLQTLEIKLKKPFLKNISDEVYPYLNNLEVPIVMISTYDSWKKIADYKLKKYENILSQKLPESFEMIAVEAAKKETLDAKINTVTSLLADKIKYFGDWRTLESGFDPRDLSDIADSGLGDCKDYSISTTAILRKIGISAHMAAVFSGYKYQDPPLFLPNLFTFNHMIVRVDKDDQVKWIDPTQTLSYSQGIFPTIANRNALVFMPNTKGIERIPAMQSESFQFIKNETHDFSEEGKVLREGTLEAKGGAASYFTGLELQYSRDAIDSYLSNLLTPLNSNIISFNFGNYDFKSRIMSDKLIKYSIKMKSDEIKTDLGKGYKLNALDYFSNLYLINTIDRKSDLYIDNKEKFKSFTLLKNVYRMNKSFKGCKVKSRWADFSREIIDKKEGVEVIDEVETKQLHILNSEILSKSFIDFQDELDSCINGFAIINSSDKFSNS</sequence>
<organism evidence="2 3">
    <name type="scientific">Fluviispira multicolorata</name>
    <dbReference type="NCBI Taxonomy" id="2654512"/>
    <lineage>
        <taxon>Bacteria</taxon>
        <taxon>Pseudomonadati</taxon>
        <taxon>Bdellovibrionota</taxon>
        <taxon>Oligoflexia</taxon>
        <taxon>Silvanigrellales</taxon>
        <taxon>Silvanigrellaceae</taxon>
        <taxon>Fluviispira</taxon>
    </lineage>
</organism>
<proteinExistence type="predicted"/>
<dbReference type="EMBL" id="WFLN01000004">
    <property type="protein sequence ID" value="KAB8033797.1"/>
    <property type="molecule type" value="Genomic_DNA"/>
</dbReference>
<evidence type="ECO:0000313" key="2">
    <source>
        <dbReference type="EMBL" id="KAB8033797.1"/>
    </source>
</evidence>
<gene>
    <name evidence="2" type="ORF">GCL57_03555</name>
</gene>
<dbReference type="AlphaFoldDB" id="A0A833JIA1"/>
<feature type="chain" id="PRO_5032916438" description="DUF3857 domain-containing protein" evidence="1">
    <location>
        <begin position="30"/>
        <end position="640"/>
    </location>
</feature>
<dbReference type="InterPro" id="IPR038765">
    <property type="entry name" value="Papain-like_cys_pep_sf"/>
</dbReference>
<dbReference type="Gene3D" id="3.10.620.30">
    <property type="match status" value="1"/>
</dbReference>